<keyword evidence="4" id="KW-1185">Reference proteome</keyword>
<dbReference type="Pfam" id="PF04966">
    <property type="entry name" value="OprB"/>
    <property type="match status" value="1"/>
</dbReference>
<dbReference type="PROSITE" id="PS51272">
    <property type="entry name" value="SLH"/>
    <property type="match status" value="1"/>
</dbReference>
<keyword evidence="1" id="KW-0732">Signal</keyword>
<evidence type="ECO:0000259" key="2">
    <source>
        <dbReference type="PROSITE" id="PS51272"/>
    </source>
</evidence>
<evidence type="ECO:0000313" key="3">
    <source>
        <dbReference type="EMBL" id="AAQ00313.1"/>
    </source>
</evidence>
<dbReference type="InterPro" id="IPR047684">
    <property type="entry name" value="Por_som-like"/>
</dbReference>
<dbReference type="GO" id="GO:0015288">
    <property type="term" value="F:porin activity"/>
    <property type="evidence" value="ECO:0007669"/>
    <property type="project" value="InterPro"/>
</dbReference>
<dbReference type="InterPro" id="IPR051465">
    <property type="entry name" value="Cell_Envelope_Struct_Comp"/>
</dbReference>
<sequence length="517" mass="55784">MKLFQQLLLAPAALGLLAPLAANAAEINIKDVAEYANSPKQAQAIKTTQFSDVVPGDWAYTALQNLSESYGCVDNAYTQNLKSGQALTRYEAAALVNACLDGGIASAEVTPDAARLANEFGTEMAILKGRVDGLEYKVKELSAGQFSTSTKLNGKVVFATGYVKPEKGSAAAYSDKLTSTYVAQYNLNTSFTGNDRLYTRIKAGNMDSTPWENTTYGTHLAAAHKGGSALSVDKLWYEFPVLDEFKVWFGPKIENYYMLASSPSIYKPVTKQFALGGNAATYGSSTDGGFGVAWTQSVDDRSEPRFAVSTNYVSKGASKSTEGLLTDGADSKWLSKVEYGSPKWQVSMAMAKNECSGSCKNWQEYYTTSSGSTHTGDSTAYALRGYWRPDTDSAIVPDLQVGYDWVNVDDDGATGSVEKASSWMVGMMWADAFIDGNRLGAAFGQPQKATEIVGGGDADGTEDGAFAWELYYDYKVTDGITITPSIFGSTDRYKGHQNMGLTRDDQFGGLVQTTFKF</sequence>
<dbReference type="GO" id="GO:0008643">
    <property type="term" value="P:carbohydrate transport"/>
    <property type="evidence" value="ECO:0007669"/>
    <property type="project" value="InterPro"/>
</dbReference>
<feature type="signal peptide" evidence="1">
    <location>
        <begin position="1"/>
        <end position="24"/>
    </location>
</feature>
<protein>
    <submittedName>
        <fullName evidence="3">Porin homolog</fullName>
    </submittedName>
</protein>
<dbReference type="PANTHER" id="PTHR43308">
    <property type="entry name" value="OUTER MEMBRANE PROTEIN ALPHA-RELATED"/>
    <property type="match status" value="1"/>
</dbReference>
<comment type="similarity">
    <text evidence="1">Belongs to the OprB family.</text>
</comment>
<name>Q7VB31_PROMA</name>
<dbReference type="GO" id="GO:0016020">
    <property type="term" value="C:membrane"/>
    <property type="evidence" value="ECO:0007669"/>
    <property type="project" value="InterPro"/>
</dbReference>
<dbReference type="Proteomes" id="UP000001420">
    <property type="component" value="Chromosome"/>
</dbReference>
<dbReference type="STRING" id="167539.Pro_1269"/>
<evidence type="ECO:0000256" key="1">
    <source>
        <dbReference type="RuleBase" id="RU363072"/>
    </source>
</evidence>
<dbReference type="RefSeq" id="WP_011125420.1">
    <property type="nucleotide sequence ID" value="NC_005042.1"/>
</dbReference>
<reference evidence="3 4" key="1">
    <citation type="journal article" date="2003" name="Proc. Natl. Acad. Sci. U.S.A.">
        <title>Genome sequence of the cyanobacterium Prochlorococcus marinus SS120, a nearly minimal oxyphototrophic genome.</title>
        <authorList>
            <person name="Dufresne A."/>
            <person name="Salanoubat M."/>
            <person name="Partensky F."/>
            <person name="Artiguenave F."/>
            <person name="Axmann I.M."/>
            <person name="Barbe V."/>
            <person name="Duprat S."/>
            <person name="Galperin M.Y."/>
            <person name="Koonin E.V."/>
            <person name="Le Gall F."/>
            <person name="Makarova K.S."/>
            <person name="Ostrowski M."/>
            <person name="Oztas S."/>
            <person name="Robert C."/>
            <person name="Rogozin I.B."/>
            <person name="Scanlan D.J."/>
            <person name="Tandeau de Marsac N."/>
            <person name="Weissenbach J."/>
            <person name="Wincker P."/>
            <person name="Wolf Y.I."/>
            <person name="Hess W.R."/>
        </authorList>
    </citation>
    <scope>NUCLEOTIDE SEQUENCE [LARGE SCALE GENOMIC DNA]</scope>
    <source>
        <strain evidence="4">SARG / CCMP1375 / SS120</strain>
    </source>
</reference>
<feature type="domain" description="SLH" evidence="2">
    <location>
        <begin position="46"/>
        <end position="110"/>
    </location>
</feature>
<dbReference type="eggNOG" id="COG3659">
    <property type="taxonomic scope" value="Bacteria"/>
</dbReference>
<proteinExistence type="inferred from homology"/>
<dbReference type="NCBIfam" id="NF033921">
    <property type="entry name" value="por_somb"/>
    <property type="match status" value="1"/>
</dbReference>
<dbReference type="EnsemblBacteria" id="AAQ00313">
    <property type="protein sequence ID" value="AAQ00313"/>
    <property type="gene ID" value="Pro_1269"/>
</dbReference>
<accession>Q7VB31</accession>
<gene>
    <name evidence="3" type="ordered locus">Pro_1269</name>
</gene>
<dbReference type="KEGG" id="pma:Pro_1269"/>
<dbReference type="InterPro" id="IPR007049">
    <property type="entry name" value="Carb-sel_porin_OprB"/>
</dbReference>
<dbReference type="HOGENOM" id="CLU_018575_0_1_3"/>
<organism evidence="3 4">
    <name type="scientific">Prochlorococcus marinus (strain SARG / CCMP1375 / SS120)</name>
    <dbReference type="NCBI Taxonomy" id="167539"/>
    <lineage>
        <taxon>Bacteria</taxon>
        <taxon>Bacillati</taxon>
        <taxon>Cyanobacteriota</taxon>
        <taxon>Cyanophyceae</taxon>
        <taxon>Synechococcales</taxon>
        <taxon>Prochlorococcaceae</taxon>
        <taxon>Prochlorococcus</taxon>
    </lineage>
</organism>
<feature type="chain" id="PRO_5007232401" evidence="1">
    <location>
        <begin position="25"/>
        <end position="517"/>
    </location>
</feature>
<evidence type="ECO:0000313" key="4">
    <source>
        <dbReference type="Proteomes" id="UP000001420"/>
    </source>
</evidence>
<dbReference type="InterPro" id="IPR001119">
    <property type="entry name" value="SLH_dom"/>
</dbReference>
<dbReference type="OrthoDB" id="468251at2"/>
<dbReference type="PATRIC" id="fig|167539.5.peg.1331"/>
<dbReference type="PANTHER" id="PTHR43308:SF1">
    <property type="entry name" value="OUTER MEMBRANE PROTEIN ALPHA"/>
    <property type="match status" value="1"/>
</dbReference>
<dbReference type="AlphaFoldDB" id="Q7VB31"/>
<dbReference type="EMBL" id="AE017126">
    <property type="protein sequence ID" value="AAQ00313.1"/>
    <property type="molecule type" value="Genomic_DNA"/>
</dbReference>